<gene>
    <name evidence="2" type="ORF">ACFQ1Q_09755</name>
</gene>
<keyword evidence="1" id="KW-0812">Transmembrane</keyword>
<feature type="transmembrane region" description="Helical" evidence="1">
    <location>
        <begin position="37"/>
        <end position="57"/>
    </location>
</feature>
<feature type="transmembrane region" description="Helical" evidence="1">
    <location>
        <begin position="77"/>
        <end position="98"/>
    </location>
</feature>
<reference evidence="3" key="1">
    <citation type="journal article" date="2019" name="Int. J. Syst. Evol. Microbiol.">
        <title>The Global Catalogue of Microorganisms (GCM) 10K type strain sequencing project: providing services to taxonomists for standard genome sequencing and annotation.</title>
        <authorList>
            <consortium name="The Broad Institute Genomics Platform"/>
            <consortium name="The Broad Institute Genome Sequencing Center for Infectious Disease"/>
            <person name="Wu L."/>
            <person name="Ma J."/>
        </authorList>
    </citation>
    <scope>NUCLEOTIDE SEQUENCE [LARGE SCALE GENOMIC DNA]</scope>
    <source>
        <strain evidence="3">CCUG 62215</strain>
    </source>
</reference>
<dbReference type="Proteomes" id="UP001597013">
    <property type="component" value="Unassembled WGS sequence"/>
</dbReference>
<keyword evidence="1" id="KW-0472">Membrane</keyword>
<evidence type="ECO:0000313" key="2">
    <source>
        <dbReference type="EMBL" id="MFD1063529.1"/>
    </source>
</evidence>
<keyword evidence="1" id="KW-1133">Transmembrane helix</keyword>
<feature type="transmembrane region" description="Helical" evidence="1">
    <location>
        <begin position="126"/>
        <end position="147"/>
    </location>
</feature>
<name>A0ABW3N774_9FLAO</name>
<evidence type="ECO:0000256" key="1">
    <source>
        <dbReference type="SAM" id="Phobius"/>
    </source>
</evidence>
<accession>A0ABW3N774</accession>
<protein>
    <recommendedName>
        <fullName evidence="4">DUF4328 domain-containing protein</fullName>
    </recommendedName>
</protein>
<evidence type="ECO:0000313" key="3">
    <source>
        <dbReference type="Proteomes" id="UP001597013"/>
    </source>
</evidence>
<dbReference type="EMBL" id="JBHTJL010000011">
    <property type="protein sequence ID" value="MFD1063529.1"/>
    <property type="molecule type" value="Genomic_DNA"/>
</dbReference>
<comment type="caution">
    <text evidence="2">The sequence shown here is derived from an EMBL/GenBank/DDBJ whole genome shotgun (WGS) entry which is preliminary data.</text>
</comment>
<feature type="transmembrane region" description="Helical" evidence="1">
    <location>
        <begin position="167"/>
        <end position="187"/>
    </location>
</feature>
<dbReference type="RefSeq" id="WP_386130596.1">
    <property type="nucleotide sequence ID" value="NZ_JBHTJL010000011.1"/>
</dbReference>
<organism evidence="2 3">
    <name type="scientific">Winogradskyella litorisediminis</name>
    <dbReference type="NCBI Taxonomy" id="1156618"/>
    <lineage>
        <taxon>Bacteria</taxon>
        <taxon>Pseudomonadati</taxon>
        <taxon>Bacteroidota</taxon>
        <taxon>Flavobacteriia</taxon>
        <taxon>Flavobacteriales</taxon>
        <taxon>Flavobacteriaceae</taxon>
        <taxon>Winogradskyella</taxon>
    </lineage>
</organism>
<proteinExistence type="predicted"/>
<evidence type="ECO:0008006" key="4">
    <source>
        <dbReference type="Google" id="ProtNLM"/>
    </source>
</evidence>
<sequence length="210" mass="24376">MDELELLKKDWQSKSSDFESFSDGDIYKMSHNKSSNIVKTLFYISIAELAFWIIVNAMPFVMSEELKSQLGELSQSWVYIGLNIINWGIILLFVYLLWKSHRAISVTDSVKQLMENILKTRKIIKYYVLFNLVVALISVPISIYFSIKQHPELSEVFSTASTGKLALIFFICLVFTGILLGVIWLIYKLIYGILIKRLNQNYRELKKLEV</sequence>
<keyword evidence="3" id="KW-1185">Reference proteome</keyword>